<evidence type="ECO:0000313" key="1">
    <source>
        <dbReference type="EMBL" id="KAK0466041.1"/>
    </source>
</evidence>
<dbReference type="GeneID" id="85367090"/>
<comment type="caution">
    <text evidence="1">The sequence shown here is derived from an EMBL/GenBank/DDBJ whole genome shotgun (WGS) entry which is preliminary data.</text>
</comment>
<protein>
    <submittedName>
        <fullName evidence="1">Uncharacterized protein</fullName>
    </submittedName>
</protein>
<dbReference type="EMBL" id="JAUEPS010000004">
    <property type="protein sequence ID" value="KAK0466041.1"/>
    <property type="molecule type" value="Genomic_DNA"/>
</dbReference>
<keyword evidence="2" id="KW-1185">Reference proteome</keyword>
<proteinExistence type="predicted"/>
<sequence length="105" mass="12086">MFRCVSWQQSHILGTVLEAAFLGCLTEWPFTSPFVLVFMSQFYTQDTNRNTTPRQRARVWRFTDASVQKADVHTEHAAFAEGLRRGIDVDSYDCPNRLVAASFHQ</sequence>
<dbReference type="AlphaFoldDB" id="A0AA39NI26"/>
<evidence type="ECO:0000313" key="2">
    <source>
        <dbReference type="Proteomes" id="UP001175211"/>
    </source>
</evidence>
<accession>A0AA39NI26</accession>
<reference evidence="1" key="1">
    <citation type="submission" date="2023-06" db="EMBL/GenBank/DDBJ databases">
        <authorList>
            <consortium name="Lawrence Berkeley National Laboratory"/>
            <person name="Ahrendt S."/>
            <person name="Sahu N."/>
            <person name="Indic B."/>
            <person name="Wong-Bajracharya J."/>
            <person name="Merenyi Z."/>
            <person name="Ke H.-M."/>
            <person name="Monk M."/>
            <person name="Kocsube S."/>
            <person name="Drula E."/>
            <person name="Lipzen A."/>
            <person name="Balint B."/>
            <person name="Henrissat B."/>
            <person name="Andreopoulos B."/>
            <person name="Martin F.M."/>
            <person name="Harder C.B."/>
            <person name="Rigling D."/>
            <person name="Ford K.L."/>
            <person name="Foster G.D."/>
            <person name="Pangilinan J."/>
            <person name="Papanicolaou A."/>
            <person name="Barry K."/>
            <person name="LaButti K."/>
            <person name="Viragh M."/>
            <person name="Koriabine M."/>
            <person name="Yan M."/>
            <person name="Riley R."/>
            <person name="Champramary S."/>
            <person name="Plett K.L."/>
            <person name="Tsai I.J."/>
            <person name="Slot J."/>
            <person name="Sipos G."/>
            <person name="Plett J."/>
            <person name="Nagy L.G."/>
            <person name="Grigoriev I.V."/>
        </authorList>
    </citation>
    <scope>NUCLEOTIDE SEQUENCE</scope>
    <source>
        <strain evidence="1">CCBAS 213</strain>
    </source>
</reference>
<dbReference type="RefSeq" id="XP_060336868.1">
    <property type="nucleotide sequence ID" value="XM_060483542.1"/>
</dbReference>
<organism evidence="1 2">
    <name type="scientific">Armillaria tabescens</name>
    <name type="common">Ringless honey mushroom</name>
    <name type="synonym">Agaricus tabescens</name>
    <dbReference type="NCBI Taxonomy" id="1929756"/>
    <lineage>
        <taxon>Eukaryota</taxon>
        <taxon>Fungi</taxon>
        <taxon>Dikarya</taxon>
        <taxon>Basidiomycota</taxon>
        <taxon>Agaricomycotina</taxon>
        <taxon>Agaricomycetes</taxon>
        <taxon>Agaricomycetidae</taxon>
        <taxon>Agaricales</taxon>
        <taxon>Marasmiineae</taxon>
        <taxon>Physalacriaceae</taxon>
        <taxon>Desarmillaria</taxon>
    </lineage>
</organism>
<gene>
    <name evidence="1" type="ORF">EV420DRAFT_807201</name>
</gene>
<dbReference type="Proteomes" id="UP001175211">
    <property type="component" value="Unassembled WGS sequence"/>
</dbReference>
<name>A0AA39NI26_ARMTA</name>